<dbReference type="Gene3D" id="3.40.190.290">
    <property type="match status" value="1"/>
</dbReference>
<evidence type="ECO:0000256" key="3">
    <source>
        <dbReference type="ARBA" id="ARBA00023125"/>
    </source>
</evidence>
<accession>A0A1N6QIY7</accession>
<name>A0A1N6QIY7_9GAMM</name>
<gene>
    <name evidence="6" type="ORF">SAMN05421647_102537</name>
</gene>
<keyword evidence="2" id="KW-0805">Transcription regulation</keyword>
<dbReference type="InterPro" id="IPR058163">
    <property type="entry name" value="LysR-type_TF_proteobact-type"/>
</dbReference>
<dbReference type="PANTHER" id="PTHR30537">
    <property type="entry name" value="HTH-TYPE TRANSCRIPTIONAL REGULATOR"/>
    <property type="match status" value="1"/>
</dbReference>
<evidence type="ECO:0000259" key="5">
    <source>
        <dbReference type="PROSITE" id="PS50931"/>
    </source>
</evidence>
<dbReference type="STRING" id="49186.SAMN05421647_102537"/>
<evidence type="ECO:0000256" key="2">
    <source>
        <dbReference type="ARBA" id="ARBA00023015"/>
    </source>
</evidence>
<dbReference type="eggNOG" id="COG0583">
    <property type="taxonomic scope" value="Bacteria"/>
</dbReference>
<dbReference type="InterPro" id="IPR000847">
    <property type="entry name" value="LysR_HTH_N"/>
</dbReference>
<dbReference type="PANTHER" id="PTHR30537:SF5">
    <property type="entry name" value="HTH-TYPE TRANSCRIPTIONAL ACTIVATOR TTDR-RELATED"/>
    <property type="match status" value="1"/>
</dbReference>
<organism evidence="6 7">
    <name type="scientific">Marinobacterium stanieri</name>
    <dbReference type="NCBI Taxonomy" id="49186"/>
    <lineage>
        <taxon>Bacteria</taxon>
        <taxon>Pseudomonadati</taxon>
        <taxon>Pseudomonadota</taxon>
        <taxon>Gammaproteobacteria</taxon>
        <taxon>Oceanospirillales</taxon>
        <taxon>Oceanospirillaceae</taxon>
        <taxon>Marinobacterium</taxon>
    </lineage>
</organism>
<evidence type="ECO:0000256" key="1">
    <source>
        <dbReference type="ARBA" id="ARBA00009437"/>
    </source>
</evidence>
<proteinExistence type="inferred from homology"/>
<reference evidence="6 7" key="1">
    <citation type="submission" date="2017-01" db="EMBL/GenBank/DDBJ databases">
        <authorList>
            <person name="Mah S.A."/>
            <person name="Swanson W.J."/>
            <person name="Moy G.W."/>
            <person name="Vacquier V.D."/>
        </authorList>
    </citation>
    <scope>NUCLEOTIDE SEQUENCE [LARGE SCALE GENOMIC DNA]</scope>
    <source>
        <strain evidence="6 7">DSM 7027</strain>
    </source>
</reference>
<protein>
    <submittedName>
        <fullName evidence="6">Transcriptional regulator, LysR family</fullName>
    </submittedName>
</protein>
<dbReference type="InterPro" id="IPR036390">
    <property type="entry name" value="WH_DNA-bd_sf"/>
</dbReference>
<evidence type="ECO:0000313" key="6">
    <source>
        <dbReference type="EMBL" id="SIQ16535.1"/>
    </source>
</evidence>
<dbReference type="FunFam" id="1.10.10.10:FF:000001">
    <property type="entry name" value="LysR family transcriptional regulator"/>
    <property type="match status" value="1"/>
</dbReference>
<sequence>MRDTERHHKTINTEYGVRILSTIDFVHLRLLAIYATVVECGSFAAAARKLNSSRSRISEQVSQLEADLGVRLLQRSTRQLTITTEGQQVFEQARQLPDILQGVEAITTPAVPSGRVAITMNHDIGHKYVLPVLQDFQSRYPEIQLDLILDDARRDLIAEQIDLAIRIGIPRDESLIARMMHEERFALFASPELLQKYGKPETLEALEQLPWVMLDQPANPQLKYNGKTVELKPTQAYRCNSPLMVQQMVMRGLGVGIMLPTTMREEVSSGRLVQIMPALTSEALVFALVYPSRRQLPLRTRTVIDYLLAADIFGR</sequence>
<keyword evidence="3" id="KW-0238">DNA-binding</keyword>
<dbReference type="InterPro" id="IPR036388">
    <property type="entry name" value="WH-like_DNA-bd_sf"/>
</dbReference>
<dbReference type="AlphaFoldDB" id="A0A1N6QIY7"/>
<dbReference type="Pfam" id="PF00126">
    <property type="entry name" value="HTH_1"/>
    <property type="match status" value="1"/>
</dbReference>
<dbReference type="CDD" id="cd08422">
    <property type="entry name" value="PBP2_CrgA_like"/>
    <property type="match status" value="1"/>
</dbReference>
<dbReference type="Pfam" id="PF03466">
    <property type="entry name" value="LysR_substrate"/>
    <property type="match status" value="1"/>
</dbReference>
<dbReference type="InterPro" id="IPR005119">
    <property type="entry name" value="LysR_subst-bd"/>
</dbReference>
<dbReference type="Proteomes" id="UP000186895">
    <property type="component" value="Unassembled WGS sequence"/>
</dbReference>
<dbReference type="PROSITE" id="PS50931">
    <property type="entry name" value="HTH_LYSR"/>
    <property type="match status" value="1"/>
</dbReference>
<keyword evidence="7" id="KW-1185">Reference proteome</keyword>
<evidence type="ECO:0000256" key="4">
    <source>
        <dbReference type="ARBA" id="ARBA00023163"/>
    </source>
</evidence>
<keyword evidence="4" id="KW-0804">Transcription</keyword>
<dbReference type="GO" id="GO:0003700">
    <property type="term" value="F:DNA-binding transcription factor activity"/>
    <property type="evidence" value="ECO:0007669"/>
    <property type="project" value="InterPro"/>
</dbReference>
<comment type="similarity">
    <text evidence="1">Belongs to the LysR transcriptional regulatory family.</text>
</comment>
<dbReference type="SUPFAM" id="SSF53850">
    <property type="entry name" value="Periplasmic binding protein-like II"/>
    <property type="match status" value="1"/>
</dbReference>
<dbReference type="EMBL" id="FTMN01000002">
    <property type="protein sequence ID" value="SIQ16535.1"/>
    <property type="molecule type" value="Genomic_DNA"/>
</dbReference>
<dbReference type="SUPFAM" id="SSF46785">
    <property type="entry name" value="Winged helix' DNA-binding domain"/>
    <property type="match status" value="1"/>
</dbReference>
<dbReference type="GO" id="GO:0043565">
    <property type="term" value="F:sequence-specific DNA binding"/>
    <property type="evidence" value="ECO:0007669"/>
    <property type="project" value="TreeGrafter"/>
</dbReference>
<feature type="domain" description="HTH lysR-type" evidence="5">
    <location>
        <begin position="26"/>
        <end position="83"/>
    </location>
</feature>
<dbReference type="PRINTS" id="PR00039">
    <property type="entry name" value="HTHLYSR"/>
</dbReference>
<dbReference type="GO" id="GO:0006351">
    <property type="term" value="P:DNA-templated transcription"/>
    <property type="evidence" value="ECO:0007669"/>
    <property type="project" value="TreeGrafter"/>
</dbReference>
<dbReference type="Gene3D" id="1.10.10.10">
    <property type="entry name" value="Winged helix-like DNA-binding domain superfamily/Winged helix DNA-binding domain"/>
    <property type="match status" value="1"/>
</dbReference>
<evidence type="ECO:0000313" key="7">
    <source>
        <dbReference type="Proteomes" id="UP000186895"/>
    </source>
</evidence>